<keyword evidence="5 7" id="KW-1133">Transmembrane helix</keyword>
<dbReference type="InterPro" id="IPR027469">
    <property type="entry name" value="Cation_efflux_TMD_sf"/>
</dbReference>
<proteinExistence type="inferred from homology"/>
<feature type="transmembrane region" description="Helical" evidence="7">
    <location>
        <begin position="117"/>
        <end position="137"/>
    </location>
</feature>
<dbReference type="InterPro" id="IPR050291">
    <property type="entry name" value="CDF_Transporter"/>
</dbReference>
<evidence type="ECO:0000259" key="8">
    <source>
        <dbReference type="Pfam" id="PF01545"/>
    </source>
</evidence>
<dbReference type="NCBIfam" id="TIGR01297">
    <property type="entry name" value="CDF"/>
    <property type="match status" value="1"/>
</dbReference>
<dbReference type="InterPro" id="IPR002524">
    <property type="entry name" value="Cation_efflux"/>
</dbReference>
<evidence type="ECO:0000256" key="2">
    <source>
        <dbReference type="ARBA" id="ARBA00008114"/>
    </source>
</evidence>
<evidence type="ECO:0000256" key="5">
    <source>
        <dbReference type="ARBA" id="ARBA00022989"/>
    </source>
</evidence>
<feature type="transmembrane region" description="Helical" evidence="7">
    <location>
        <begin position="12"/>
        <end position="33"/>
    </location>
</feature>
<sequence>MAADPRSHERRALLLSLAVTGALGSAALVWGIISGSSVILFDGLYMLAGIVLVAVSLVAARTAETRPTPDYPFGRHGATPLAVCLQGAALLATLVYGASDAVAVIVNGGSDASAGSVVAYGIVSAALSLVVMIFLRGPARLSQLAQAELVSWRAGALLSLMVAVGGVVAVIMRRSEAESAAAYVDPVLVLIASAAIAPMATSLLRQGLRELMEAAPPAELRANIEAAAAAAAAEYELPDPIVRATRLGRRLYVEVDFLVQPGDWRVEDEDRVRRFVVDRLESSDYQLWATVELSTDPTLIED</sequence>
<evidence type="ECO:0000256" key="3">
    <source>
        <dbReference type="ARBA" id="ARBA00022448"/>
    </source>
</evidence>
<protein>
    <submittedName>
        <fullName evidence="9">Cation diffusion facilitator family transporter</fullName>
    </submittedName>
</protein>
<dbReference type="Gene3D" id="1.20.1510.10">
    <property type="entry name" value="Cation efflux protein transmembrane domain"/>
    <property type="match status" value="1"/>
</dbReference>
<comment type="caution">
    <text evidence="9">The sequence shown here is derived from an EMBL/GenBank/DDBJ whole genome shotgun (WGS) entry which is preliminary data.</text>
</comment>
<dbReference type="PANTHER" id="PTHR43840:SF15">
    <property type="entry name" value="MITOCHONDRIAL METAL TRANSPORTER 1-RELATED"/>
    <property type="match status" value="1"/>
</dbReference>
<keyword evidence="3" id="KW-0813">Transport</keyword>
<organism evidence="9 10">
    <name type="scientific">Gordonia prachuapensis</name>
    <dbReference type="NCBI Taxonomy" id="3115651"/>
    <lineage>
        <taxon>Bacteria</taxon>
        <taxon>Bacillati</taxon>
        <taxon>Actinomycetota</taxon>
        <taxon>Actinomycetes</taxon>
        <taxon>Mycobacteriales</taxon>
        <taxon>Gordoniaceae</taxon>
        <taxon>Gordonia</taxon>
    </lineage>
</organism>
<keyword evidence="6 7" id="KW-0472">Membrane</keyword>
<accession>A0ABU7MYG6</accession>
<dbReference type="EMBL" id="JAZDUE010000019">
    <property type="protein sequence ID" value="MEE4025379.1"/>
    <property type="molecule type" value="Genomic_DNA"/>
</dbReference>
<feature type="transmembrane region" description="Helical" evidence="7">
    <location>
        <begin position="183"/>
        <end position="204"/>
    </location>
</feature>
<evidence type="ECO:0000313" key="10">
    <source>
        <dbReference type="Proteomes" id="UP001335729"/>
    </source>
</evidence>
<evidence type="ECO:0000256" key="7">
    <source>
        <dbReference type="SAM" id="Phobius"/>
    </source>
</evidence>
<keyword evidence="10" id="KW-1185">Reference proteome</keyword>
<feature type="transmembrane region" description="Helical" evidence="7">
    <location>
        <begin position="81"/>
        <end position="105"/>
    </location>
</feature>
<dbReference type="SUPFAM" id="SSF161111">
    <property type="entry name" value="Cation efflux protein transmembrane domain-like"/>
    <property type="match status" value="1"/>
</dbReference>
<keyword evidence="4 7" id="KW-0812">Transmembrane</keyword>
<dbReference type="RefSeq" id="WP_330506801.1">
    <property type="nucleotide sequence ID" value="NZ_JAZDUE010000019.1"/>
</dbReference>
<dbReference type="Proteomes" id="UP001335729">
    <property type="component" value="Unassembled WGS sequence"/>
</dbReference>
<feature type="domain" description="Cation efflux protein transmembrane" evidence="8">
    <location>
        <begin position="13"/>
        <end position="212"/>
    </location>
</feature>
<feature type="transmembrane region" description="Helical" evidence="7">
    <location>
        <begin position="39"/>
        <end position="60"/>
    </location>
</feature>
<gene>
    <name evidence="9" type="ORF">V1Y59_20000</name>
</gene>
<comment type="subcellular location">
    <subcellularLocation>
        <location evidence="1">Membrane</location>
        <topology evidence="1">Multi-pass membrane protein</topology>
    </subcellularLocation>
</comment>
<dbReference type="Pfam" id="PF01545">
    <property type="entry name" value="Cation_efflux"/>
    <property type="match status" value="1"/>
</dbReference>
<evidence type="ECO:0000256" key="6">
    <source>
        <dbReference type="ARBA" id="ARBA00023136"/>
    </source>
</evidence>
<feature type="transmembrane region" description="Helical" evidence="7">
    <location>
        <begin position="149"/>
        <end position="171"/>
    </location>
</feature>
<evidence type="ECO:0000256" key="1">
    <source>
        <dbReference type="ARBA" id="ARBA00004141"/>
    </source>
</evidence>
<evidence type="ECO:0000313" key="9">
    <source>
        <dbReference type="EMBL" id="MEE4025379.1"/>
    </source>
</evidence>
<evidence type="ECO:0000256" key="4">
    <source>
        <dbReference type="ARBA" id="ARBA00022692"/>
    </source>
</evidence>
<reference evidence="9 10" key="1">
    <citation type="submission" date="2024-01" db="EMBL/GenBank/DDBJ databases">
        <title>Draft genome sequence of Gordonia sp. PKS22-38.</title>
        <authorList>
            <person name="Suphannarot A."/>
            <person name="Mingma R."/>
        </authorList>
    </citation>
    <scope>NUCLEOTIDE SEQUENCE [LARGE SCALE GENOMIC DNA]</scope>
    <source>
        <strain evidence="9 10">PKS22-38</strain>
    </source>
</reference>
<comment type="similarity">
    <text evidence="2">Belongs to the cation diffusion facilitator (CDF) transporter (TC 2.A.4) family.</text>
</comment>
<name>A0ABU7MYG6_9ACTN</name>
<dbReference type="PANTHER" id="PTHR43840">
    <property type="entry name" value="MITOCHONDRIAL METAL TRANSPORTER 1-RELATED"/>
    <property type="match status" value="1"/>
</dbReference>
<dbReference type="InterPro" id="IPR058533">
    <property type="entry name" value="Cation_efflux_TM"/>
</dbReference>